<dbReference type="NCBIfam" id="NF003438">
    <property type="entry name" value="PRK04966.1"/>
    <property type="match status" value="1"/>
</dbReference>
<reference evidence="3" key="1">
    <citation type="submission" date="2017-06" db="EMBL/GenBank/DDBJ databases">
        <title>Genome sequencing of pathogenic and non-pathogenic strains within Bisgaard taxon 40.</title>
        <authorList>
            <person name="Ladner J.T."/>
            <person name="Lovett S.P."/>
            <person name="Koroleva G."/>
            <person name="Lorch J.M."/>
        </authorList>
    </citation>
    <scope>NUCLEOTIDE SEQUENCE</scope>
    <source>
        <strain evidence="3">27576-1-I1</strain>
    </source>
</reference>
<dbReference type="EMBL" id="CP022011">
    <property type="protein sequence ID" value="QDJ14151.1"/>
    <property type="molecule type" value="Genomic_DNA"/>
</dbReference>
<evidence type="ECO:0000313" key="3">
    <source>
        <dbReference type="EMBL" id="QDJ14151.1"/>
    </source>
</evidence>
<accession>A0A8E3SCM2</accession>
<gene>
    <name evidence="3" type="ORF">CEP48_01360</name>
</gene>
<protein>
    <recommendedName>
        <fullName evidence="2">UPF0270 protein CEP48_01360</fullName>
    </recommendedName>
</protein>
<comment type="similarity">
    <text evidence="1 2">Belongs to the UPF0270 family.</text>
</comment>
<sequence>MIIPWQHLEPETLKNIIQSFILREGTDYGLYELSLAEKEQRLQQQIERGDVLLVWSELHQSIDLKPKAFFVTNK</sequence>
<dbReference type="SUPFAM" id="SSF118001">
    <property type="entry name" value="YehU-like"/>
    <property type="match status" value="1"/>
</dbReference>
<dbReference type="PIRSF" id="PIRSF006169">
    <property type="entry name" value="UCP006169"/>
    <property type="match status" value="1"/>
</dbReference>
<dbReference type="RefSeq" id="WP_261919765.1">
    <property type="nucleotide sequence ID" value="NZ_CP022011.1"/>
</dbReference>
<dbReference type="HAMAP" id="MF_00690">
    <property type="entry name" value="UPF0270"/>
    <property type="match status" value="1"/>
</dbReference>
<dbReference type="Gene3D" id="1.10.10.610">
    <property type="entry name" value="YehU-like"/>
    <property type="match status" value="1"/>
</dbReference>
<dbReference type="Proteomes" id="UP000955338">
    <property type="component" value="Chromosome"/>
</dbReference>
<organism evidence="3 4">
    <name type="scientific">Mergibacter septicus</name>
    <dbReference type="NCBI Taxonomy" id="221402"/>
    <lineage>
        <taxon>Bacteria</taxon>
        <taxon>Pseudomonadati</taxon>
        <taxon>Pseudomonadota</taxon>
        <taxon>Gammaproteobacteria</taxon>
        <taxon>Pasteurellales</taxon>
        <taxon>Pasteurellaceae</taxon>
        <taxon>Mergibacter</taxon>
    </lineage>
</organism>
<dbReference type="AlphaFoldDB" id="A0A8E3SCM2"/>
<proteinExistence type="inferred from homology"/>
<name>A0A8E3SCM2_9PAST</name>
<evidence type="ECO:0000256" key="1">
    <source>
        <dbReference type="ARBA" id="ARBA00006450"/>
    </source>
</evidence>
<dbReference type="Pfam" id="PF06794">
    <property type="entry name" value="UPF0270"/>
    <property type="match status" value="1"/>
</dbReference>
<keyword evidence="4" id="KW-1185">Reference proteome</keyword>
<evidence type="ECO:0000256" key="2">
    <source>
        <dbReference type="HAMAP-Rule" id="MF_00690"/>
    </source>
</evidence>
<evidence type="ECO:0000313" key="4">
    <source>
        <dbReference type="Proteomes" id="UP000955338"/>
    </source>
</evidence>
<dbReference type="InterPro" id="IPR036685">
    <property type="entry name" value="YehU-like_sf"/>
</dbReference>
<dbReference type="InterPro" id="IPR010648">
    <property type="entry name" value="UPF0270"/>
</dbReference>